<comment type="caution">
    <text evidence="3">The sequence shown here is derived from an EMBL/GenBank/DDBJ whole genome shotgun (WGS) entry which is preliminary data.</text>
</comment>
<dbReference type="EMBL" id="PDPS01000032">
    <property type="protein sequence ID" value="PID56618.1"/>
    <property type="molecule type" value="Genomic_DNA"/>
</dbReference>
<feature type="signal peptide" evidence="1">
    <location>
        <begin position="1"/>
        <end position="25"/>
    </location>
</feature>
<dbReference type="InterPro" id="IPR033399">
    <property type="entry name" value="TP_0789-like"/>
</dbReference>
<keyword evidence="3" id="KW-0449">Lipoprotein</keyword>
<keyword evidence="1" id="KW-0732">Signal</keyword>
<name>A0A2G6E4A3_9BACT</name>
<proteinExistence type="predicted"/>
<feature type="domain" description="Uncharacterized protein TP-0789" evidence="2">
    <location>
        <begin position="83"/>
        <end position="269"/>
    </location>
</feature>
<dbReference type="Gene3D" id="2.50.20.10">
    <property type="entry name" value="Lipoprotein localisation LolA/LolB/LppX"/>
    <property type="match status" value="1"/>
</dbReference>
<accession>A0A2G6E4A3</accession>
<dbReference type="Pfam" id="PF17131">
    <property type="entry name" value="LolA_like"/>
    <property type="match status" value="1"/>
</dbReference>
<organism evidence="3 4">
    <name type="scientific">candidate division KSB3 bacterium</name>
    <dbReference type="NCBI Taxonomy" id="2044937"/>
    <lineage>
        <taxon>Bacteria</taxon>
        <taxon>candidate division KSB3</taxon>
    </lineage>
</organism>
<dbReference type="CDD" id="cd16329">
    <property type="entry name" value="LolA_like"/>
    <property type="match status" value="1"/>
</dbReference>
<sequence>MKTFVVGLGFVMTVCMMLSGTLAFAELAEIDARQAVVNVDERDDGVDSTSRLEMILINKKGQERVRKVQTFRKDYDDDPELETRSVMFFMQPADVKDTGFLTWSYEDDDKDDDQWLYLPALKKVRRISSSKKADYFMGTDFSYNDMGDRNVDDYTYKHLGTEVIDGIECYHIESLPKDKDVMKETGYSRGELWIRPDIWVTVKARFYDKKGKFLKELTTGNIEQIDGIWTVGRMHMVNEQKKHQTIFNFTDMTYNTGIDDDVFSQRRLTKGLK</sequence>
<protein>
    <submittedName>
        <fullName evidence="3">Outer membrane lipoprotein-sorting protein</fullName>
    </submittedName>
</protein>
<evidence type="ECO:0000256" key="1">
    <source>
        <dbReference type="SAM" id="SignalP"/>
    </source>
</evidence>
<evidence type="ECO:0000259" key="2">
    <source>
        <dbReference type="Pfam" id="PF17131"/>
    </source>
</evidence>
<evidence type="ECO:0000313" key="4">
    <source>
        <dbReference type="Proteomes" id="UP000229740"/>
    </source>
</evidence>
<dbReference type="AlphaFoldDB" id="A0A2G6E4A3"/>
<feature type="chain" id="PRO_5013895946" evidence="1">
    <location>
        <begin position="26"/>
        <end position="273"/>
    </location>
</feature>
<evidence type="ECO:0000313" key="3">
    <source>
        <dbReference type="EMBL" id="PID56618.1"/>
    </source>
</evidence>
<dbReference type="Proteomes" id="UP000229740">
    <property type="component" value="Unassembled WGS sequence"/>
</dbReference>
<reference evidence="3 4" key="1">
    <citation type="submission" date="2017-10" db="EMBL/GenBank/DDBJ databases">
        <title>Novel microbial diversity and functional potential in the marine mammal oral microbiome.</title>
        <authorList>
            <person name="Dudek N.K."/>
            <person name="Sun C.L."/>
            <person name="Burstein D."/>
            <person name="Kantor R.S."/>
            <person name="Aliaga Goltsman D.S."/>
            <person name="Bik E.M."/>
            <person name="Thomas B.C."/>
            <person name="Banfield J.F."/>
            <person name="Relman D.A."/>
        </authorList>
    </citation>
    <scope>NUCLEOTIDE SEQUENCE [LARGE SCALE GENOMIC DNA]</scope>
    <source>
        <strain evidence="3">DOLZORAL124_49_17</strain>
    </source>
</reference>
<gene>
    <name evidence="3" type="ORF">CSB45_10310</name>
</gene>